<dbReference type="PANTHER" id="PTHR33498:SF1">
    <property type="entry name" value="TRANSPOSASE FOR INSERTION SEQUENCE ELEMENT IS1557"/>
    <property type="match status" value="1"/>
</dbReference>
<dbReference type="RefSeq" id="WP_215871233.1">
    <property type="nucleotide sequence ID" value="NZ_JAAXYO010000037.1"/>
</dbReference>
<dbReference type="InterPro" id="IPR002560">
    <property type="entry name" value="Transposase_DDE"/>
</dbReference>
<proteinExistence type="predicted"/>
<dbReference type="Pfam" id="PF13542">
    <property type="entry name" value="HTH_Tnp_ISL3"/>
    <property type="match status" value="1"/>
</dbReference>
<dbReference type="InterPro" id="IPR029261">
    <property type="entry name" value="Transposase_Znf"/>
</dbReference>
<dbReference type="EMBL" id="JAAXYO010000037">
    <property type="protein sequence ID" value="MBU2787244.1"/>
    <property type="molecule type" value="Genomic_DNA"/>
</dbReference>
<gene>
    <name evidence="4" type="ORF">HFQ13_03290</name>
</gene>
<feature type="domain" description="Transposase IS204/IS1001/IS1096/IS1165 DDE" evidence="1">
    <location>
        <begin position="153"/>
        <end position="389"/>
    </location>
</feature>
<dbReference type="Proteomes" id="UP001197378">
    <property type="component" value="Unassembled WGS sequence"/>
</dbReference>
<protein>
    <submittedName>
        <fullName evidence="4">ISL3 family transposase</fullName>
    </submittedName>
</protein>
<evidence type="ECO:0000259" key="1">
    <source>
        <dbReference type="Pfam" id="PF01610"/>
    </source>
</evidence>
<evidence type="ECO:0000259" key="3">
    <source>
        <dbReference type="Pfam" id="PF14690"/>
    </source>
</evidence>
<dbReference type="InterPro" id="IPR047951">
    <property type="entry name" value="Transpos_ISL3"/>
</dbReference>
<sequence length="467" mass="54475">MIPHAPTNLLRLSGYTIGTVRETAHDYHIPMETQTPSANCPACQSIQCVGYGRSELLVHDLPMHGKRVGLYIEARRFKCRDCGKTFMETLPEVDSKRRMTDRLARWIGPRSLFHTFTSVAEEIGITEGTVRNIAHDYMDALEQTYHFETPEWMGIDEIHLLRRPRAVITNLRDNTVIDLLPNRDKRHILRYLAALEHKDRIRTVAMDMWRPYRDAVLEVLPDASVVVDKFHVLRMANQAMDELRRSLSRNRDADRLRKKAAGVKKDAYLFRKREKDLDDSERLILDGWLRNIPELAEAWRLKEGFYAIYDATTKEDARQRYRTWAASVPPECQSAFQPILTAWENWEPYILAYFDHQVTNAFTESLNNLIRVTNRMGRGYSFEVLRARILFTRGTHKKQMQRPKFQRKSTRTTAFYHMEMGLPLEFDQSQGEINYGVDLQLLTEVLGSSKISSIHKSPDELDDPDFR</sequence>
<name>A0AAE2YN58_9PROT</name>
<dbReference type="PANTHER" id="PTHR33498">
    <property type="entry name" value="TRANSPOSASE FOR INSERTION SEQUENCE ELEMENT IS1557"/>
    <property type="match status" value="1"/>
</dbReference>
<evidence type="ECO:0000313" key="5">
    <source>
        <dbReference type="Proteomes" id="UP001197378"/>
    </source>
</evidence>
<evidence type="ECO:0000313" key="4">
    <source>
        <dbReference type="EMBL" id="MBU2787244.1"/>
    </source>
</evidence>
<organism evidence="4 5">
    <name type="scientific">Igneacidithiobacillus copahuensis</name>
    <dbReference type="NCBI Taxonomy" id="2724909"/>
    <lineage>
        <taxon>Bacteria</taxon>
        <taxon>Pseudomonadati</taxon>
        <taxon>Pseudomonadota</taxon>
        <taxon>Acidithiobacillia</taxon>
        <taxon>Acidithiobacillales</taxon>
        <taxon>Acidithiobacillaceae</taxon>
        <taxon>Igneacidithiobacillus</taxon>
    </lineage>
</organism>
<accession>A0AAE2YN58</accession>
<dbReference type="InterPro" id="IPR032877">
    <property type="entry name" value="Transposase_HTH"/>
</dbReference>
<dbReference type="AlphaFoldDB" id="A0AAE2YN58"/>
<dbReference type="Pfam" id="PF01610">
    <property type="entry name" value="DDE_Tnp_ISL3"/>
    <property type="match status" value="1"/>
</dbReference>
<evidence type="ECO:0000259" key="2">
    <source>
        <dbReference type="Pfam" id="PF13542"/>
    </source>
</evidence>
<dbReference type="NCBIfam" id="NF033550">
    <property type="entry name" value="transpos_ISL3"/>
    <property type="match status" value="1"/>
</dbReference>
<reference evidence="4" key="1">
    <citation type="journal article" date="2021" name="ISME J.">
        <title>Genomic evolution of the class Acidithiobacillia: deep-branching Proteobacteria living in extreme acidic conditions.</title>
        <authorList>
            <person name="Moya-Beltran A."/>
            <person name="Beard S."/>
            <person name="Rojas-Villalobos C."/>
            <person name="Issotta F."/>
            <person name="Gallardo Y."/>
            <person name="Ulloa R."/>
            <person name="Giaveno A."/>
            <person name="Degli Esposti M."/>
            <person name="Johnson D.B."/>
            <person name="Quatrini R."/>
        </authorList>
    </citation>
    <scope>NUCLEOTIDE SEQUENCE</scope>
    <source>
        <strain evidence="4">VAN18-1</strain>
    </source>
</reference>
<feature type="domain" description="Transposase IS204/IS1001/IS1096/IS1165 zinc-finger" evidence="3">
    <location>
        <begin position="38"/>
        <end position="82"/>
    </location>
</feature>
<keyword evidence="5" id="KW-1185">Reference proteome</keyword>
<comment type="caution">
    <text evidence="4">The sequence shown here is derived from an EMBL/GenBank/DDBJ whole genome shotgun (WGS) entry which is preliminary data.</text>
</comment>
<feature type="domain" description="Transposase IS204/IS1001/IS1096/IS1165 helix-turn-helix" evidence="2">
    <location>
        <begin position="88"/>
        <end position="137"/>
    </location>
</feature>
<dbReference type="Pfam" id="PF14690">
    <property type="entry name" value="Zn_ribbon_ISL3"/>
    <property type="match status" value="1"/>
</dbReference>